<feature type="domain" description="2Fe-2S ferredoxin-type" evidence="3">
    <location>
        <begin position="1"/>
        <end position="65"/>
    </location>
</feature>
<evidence type="ECO:0000259" key="3">
    <source>
        <dbReference type="PROSITE" id="PS51085"/>
    </source>
</evidence>
<protein>
    <recommendedName>
        <fullName evidence="3">2Fe-2S ferredoxin-type domain-containing protein</fullName>
    </recommendedName>
</protein>
<dbReference type="GO" id="GO:0051537">
    <property type="term" value="F:2 iron, 2 sulfur cluster binding"/>
    <property type="evidence" value="ECO:0007669"/>
    <property type="project" value="UniProtKB-KW"/>
</dbReference>
<dbReference type="HOGENOM" id="CLU_2856814_0_0_1"/>
<accession>A0A0D3JQW1</accession>
<keyword evidence="1" id="KW-0001">2Fe-2S</keyword>
<dbReference type="GeneID" id="17271443"/>
<dbReference type="InterPro" id="IPR012675">
    <property type="entry name" value="Beta-grasp_dom_sf"/>
</dbReference>
<sequence length="65" mass="6735">VLVKFPGGRSASVPEGSPLSLAAYRAGVQITYQCKAGTCASCEVKLGMGSVRTCQTTVKKPLFGQ</sequence>
<organism evidence="4 5">
    <name type="scientific">Emiliania huxleyi (strain CCMP1516)</name>
    <dbReference type="NCBI Taxonomy" id="280463"/>
    <lineage>
        <taxon>Eukaryota</taxon>
        <taxon>Haptista</taxon>
        <taxon>Haptophyta</taxon>
        <taxon>Prymnesiophyceae</taxon>
        <taxon>Isochrysidales</taxon>
        <taxon>Noelaerhabdaceae</taxon>
        <taxon>Emiliania</taxon>
    </lineage>
</organism>
<reference evidence="4" key="2">
    <citation type="submission" date="2024-10" db="UniProtKB">
        <authorList>
            <consortium name="EnsemblProtists"/>
        </authorList>
    </citation>
    <scope>IDENTIFICATION</scope>
</reference>
<dbReference type="InterPro" id="IPR001041">
    <property type="entry name" value="2Fe-2S_ferredoxin-type"/>
</dbReference>
<name>A0A0D3JQW1_EMIH1</name>
<dbReference type="CDD" id="cd00207">
    <property type="entry name" value="fer2"/>
    <property type="match status" value="1"/>
</dbReference>
<dbReference type="EnsemblProtists" id="EOD25896">
    <property type="protein sequence ID" value="EOD25896"/>
    <property type="gene ID" value="EMIHUDRAFT_50265"/>
</dbReference>
<proteinExistence type="predicted"/>
<dbReference type="Gene3D" id="3.10.20.30">
    <property type="match status" value="1"/>
</dbReference>
<dbReference type="InterPro" id="IPR036010">
    <property type="entry name" value="2Fe-2S_ferredoxin-like_sf"/>
</dbReference>
<keyword evidence="2" id="KW-0411">Iron-sulfur</keyword>
<evidence type="ECO:0000313" key="4">
    <source>
        <dbReference type="EnsemblProtists" id="EOD25896"/>
    </source>
</evidence>
<reference evidence="5" key="1">
    <citation type="journal article" date="2013" name="Nature">
        <title>Pan genome of the phytoplankton Emiliania underpins its global distribution.</title>
        <authorList>
            <person name="Read B.A."/>
            <person name="Kegel J."/>
            <person name="Klute M.J."/>
            <person name="Kuo A."/>
            <person name="Lefebvre S.C."/>
            <person name="Maumus F."/>
            <person name="Mayer C."/>
            <person name="Miller J."/>
            <person name="Monier A."/>
            <person name="Salamov A."/>
            <person name="Young J."/>
            <person name="Aguilar M."/>
            <person name="Claverie J.M."/>
            <person name="Frickenhaus S."/>
            <person name="Gonzalez K."/>
            <person name="Herman E.K."/>
            <person name="Lin Y.C."/>
            <person name="Napier J."/>
            <person name="Ogata H."/>
            <person name="Sarno A.F."/>
            <person name="Shmutz J."/>
            <person name="Schroeder D."/>
            <person name="de Vargas C."/>
            <person name="Verret F."/>
            <person name="von Dassow P."/>
            <person name="Valentin K."/>
            <person name="Van de Peer Y."/>
            <person name="Wheeler G."/>
            <person name="Dacks J.B."/>
            <person name="Delwiche C.F."/>
            <person name="Dyhrman S.T."/>
            <person name="Glockner G."/>
            <person name="John U."/>
            <person name="Richards T."/>
            <person name="Worden A.Z."/>
            <person name="Zhang X."/>
            <person name="Grigoriev I.V."/>
            <person name="Allen A.E."/>
            <person name="Bidle K."/>
            <person name="Borodovsky M."/>
            <person name="Bowler C."/>
            <person name="Brownlee C."/>
            <person name="Cock J.M."/>
            <person name="Elias M."/>
            <person name="Gladyshev V.N."/>
            <person name="Groth M."/>
            <person name="Guda C."/>
            <person name="Hadaegh A."/>
            <person name="Iglesias-Rodriguez M.D."/>
            <person name="Jenkins J."/>
            <person name="Jones B.M."/>
            <person name="Lawson T."/>
            <person name="Leese F."/>
            <person name="Lindquist E."/>
            <person name="Lobanov A."/>
            <person name="Lomsadze A."/>
            <person name="Malik S.B."/>
            <person name="Marsh M.E."/>
            <person name="Mackinder L."/>
            <person name="Mock T."/>
            <person name="Mueller-Roeber B."/>
            <person name="Pagarete A."/>
            <person name="Parker M."/>
            <person name="Probert I."/>
            <person name="Quesneville H."/>
            <person name="Raines C."/>
            <person name="Rensing S.A."/>
            <person name="Riano-Pachon D.M."/>
            <person name="Richier S."/>
            <person name="Rokitta S."/>
            <person name="Shiraiwa Y."/>
            <person name="Soanes D.M."/>
            <person name="van der Giezen M."/>
            <person name="Wahlund T.M."/>
            <person name="Williams B."/>
            <person name="Wilson W."/>
            <person name="Wolfe G."/>
            <person name="Wurch L.L."/>
        </authorList>
    </citation>
    <scope>NUCLEOTIDE SEQUENCE</scope>
</reference>
<dbReference type="Pfam" id="PF00111">
    <property type="entry name" value="Fer2"/>
    <property type="match status" value="1"/>
</dbReference>
<dbReference type="PROSITE" id="PS00197">
    <property type="entry name" value="2FE2S_FER_1"/>
    <property type="match status" value="1"/>
</dbReference>
<keyword evidence="1" id="KW-0479">Metal-binding</keyword>
<dbReference type="Proteomes" id="UP000013827">
    <property type="component" value="Unassembled WGS sequence"/>
</dbReference>
<dbReference type="KEGG" id="ehx:EMIHUDRAFT_50265"/>
<dbReference type="InterPro" id="IPR006058">
    <property type="entry name" value="2Fe2S_fd_BS"/>
</dbReference>
<keyword evidence="5" id="KW-1185">Reference proteome</keyword>
<dbReference type="AlphaFoldDB" id="A0A0D3JQW1"/>
<evidence type="ECO:0000313" key="5">
    <source>
        <dbReference type="Proteomes" id="UP000013827"/>
    </source>
</evidence>
<dbReference type="RefSeq" id="XP_005778325.1">
    <property type="nucleotide sequence ID" value="XM_005778268.1"/>
</dbReference>
<dbReference type="PROSITE" id="PS51085">
    <property type="entry name" value="2FE2S_FER_2"/>
    <property type="match status" value="1"/>
</dbReference>
<keyword evidence="1" id="KW-0408">Iron</keyword>
<dbReference type="SUPFAM" id="SSF54292">
    <property type="entry name" value="2Fe-2S ferredoxin-like"/>
    <property type="match status" value="1"/>
</dbReference>
<evidence type="ECO:0000256" key="1">
    <source>
        <dbReference type="ARBA" id="ARBA00022714"/>
    </source>
</evidence>
<evidence type="ECO:0000256" key="2">
    <source>
        <dbReference type="ARBA" id="ARBA00023014"/>
    </source>
</evidence>